<dbReference type="AlphaFoldDB" id="A0A397GD27"/>
<accession>A0A397GD27</accession>
<dbReference type="EMBL" id="PQFF01000460">
    <property type="protein sequence ID" value="RHZ48861.1"/>
    <property type="molecule type" value="Genomic_DNA"/>
</dbReference>
<protein>
    <submittedName>
        <fullName evidence="1">Uncharacterized protein</fullName>
    </submittedName>
</protein>
<evidence type="ECO:0000313" key="1">
    <source>
        <dbReference type="EMBL" id="RHZ48861.1"/>
    </source>
</evidence>
<dbReference type="OrthoDB" id="2445793at2759"/>
<evidence type="ECO:0000313" key="2">
    <source>
        <dbReference type="Proteomes" id="UP000266861"/>
    </source>
</evidence>
<comment type="caution">
    <text evidence="1">The sequence shown here is derived from an EMBL/GenBank/DDBJ whole genome shotgun (WGS) entry which is preliminary data.</text>
</comment>
<organism evidence="1 2">
    <name type="scientific">Diversispora epigaea</name>
    <dbReference type="NCBI Taxonomy" id="1348612"/>
    <lineage>
        <taxon>Eukaryota</taxon>
        <taxon>Fungi</taxon>
        <taxon>Fungi incertae sedis</taxon>
        <taxon>Mucoromycota</taxon>
        <taxon>Glomeromycotina</taxon>
        <taxon>Glomeromycetes</taxon>
        <taxon>Diversisporales</taxon>
        <taxon>Diversisporaceae</taxon>
        <taxon>Diversispora</taxon>
    </lineage>
</organism>
<name>A0A397GD27_9GLOM</name>
<keyword evidence="2" id="KW-1185">Reference proteome</keyword>
<dbReference type="Proteomes" id="UP000266861">
    <property type="component" value="Unassembled WGS sequence"/>
</dbReference>
<gene>
    <name evidence="1" type="ORF">Glove_541g65</name>
</gene>
<sequence length="195" mass="22932">MDHNLTGDTLRMLKIIDFKFHICTTLPGSLTFPSRGFIPIAECKDVKWFNKHRQNLRNKRIMFVNQLFNIDFSTFLHWPHLLTFIKGVMRGAIPGWYNDLETLYNTPTIQNKVIGMKEFHNFINLFIDMCSPFKTKDGVWYSQRNKGQYNIGKLTREKSLEDVLVDDYITQHFVQVSRGLEPTSIVRPCKMSDQH</sequence>
<proteinExistence type="predicted"/>
<reference evidence="1 2" key="1">
    <citation type="submission" date="2018-08" db="EMBL/GenBank/DDBJ databases">
        <title>Genome and evolution of the arbuscular mycorrhizal fungus Diversispora epigaea (formerly Glomus versiforme) and its bacterial endosymbionts.</title>
        <authorList>
            <person name="Sun X."/>
            <person name="Fei Z."/>
            <person name="Harrison M."/>
        </authorList>
    </citation>
    <scope>NUCLEOTIDE SEQUENCE [LARGE SCALE GENOMIC DNA]</scope>
    <source>
        <strain evidence="1 2">IT104</strain>
    </source>
</reference>